<feature type="region of interest" description="Disordered" evidence="1">
    <location>
        <begin position="1"/>
        <end position="24"/>
    </location>
</feature>
<reference evidence="2" key="1">
    <citation type="submission" date="2021-02" db="EMBL/GenBank/DDBJ databases">
        <title>Skermanella TT6 skin isolate.</title>
        <authorList>
            <person name="Lee K."/>
            <person name="Ganzorig M."/>
        </authorList>
    </citation>
    <scope>NUCLEOTIDE SEQUENCE</scope>
    <source>
        <strain evidence="2">TT6</strain>
    </source>
</reference>
<gene>
    <name evidence="2" type="ORF">IGS68_15550</name>
</gene>
<evidence type="ECO:0000256" key="1">
    <source>
        <dbReference type="SAM" id="MobiDB-lite"/>
    </source>
</evidence>
<keyword evidence="3" id="KW-1185">Reference proteome</keyword>
<proteinExistence type="predicted"/>
<accession>A0ABX7AZU1</accession>
<sequence length="113" mass="11458">MVSHKAPGKRSAGGGSGRSSQVAGGRALAASLSLVLLAGCETLRAGGRPPDSIAVNFRTDPRTGNTDGPFDPATGRPVQTQIGEDGILRVVIDPVTHAPRLLPADLPKSPAAE</sequence>
<dbReference type="Proteomes" id="UP000595197">
    <property type="component" value="Chromosome"/>
</dbReference>
<evidence type="ECO:0000313" key="2">
    <source>
        <dbReference type="EMBL" id="QQP87516.2"/>
    </source>
</evidence>
<feature type="region of interest" description="Disordered" evidence="1">
    <location>
        <begin position="48"/>
        <end position="77"/>
    </location>
</feature>
<protein>
    <submittedName>
        <fullName evidence="2">Uncharacterized protein</fullName>
    </submittedName>
</protein>
<dbReference type="RefSeq" id="WP_206379339.1">
    <property type="nucleotide sequence ID" value="NZ_CP067420.1"/>
</dbReference>
<evidence type="ECO:0000313" key="3">
    <source>
        <dbReference type="Proteomes" id="UP000595197"/>
    </source>
</evidence>
<dbReference type="EMBL" id="CP067420">
    <property type="protein sequence ID" value="QQP87516.2"/>
    <property type="molecule type" value="Genomic_DNA"/>
</dbReference>
<name>A0ABX7AZU1_9PROT</name>
<organism evidence="2 3">
    <name type="scientific">Skermanella cutis</name>
    <dbReference type="NCBI Taxonomy" id="2775420"/>
    <lineage>
        <taxon>Bacteria</taxon>
        <taxon>Pseudomonadati</taxon>
        <taxon>Pseudomonadota</taxon>
        <taxon>Alphaproteobacteria</taxon>
        <taxon>Rhodospirillales</taxon>
        <taxon>Azospirillaceae</taxon>
        <taxon>Skermanella</taxon>
    </lineage>
</organism>